<comment type="caution">
    <text evidence="1">The sequence shown here is derived from an EMBL/GenBank/DDBJ whole genome shotgun (WGS) entry which is preliminary data.</text>
</comment>
<dbReference type="EMBL" id="LWHJ01000032">
    <property type="protein sequence ID" value="OAQ37969.1"/>
    <property type="molecule type" value="Genomic_DNA"/>
</dbReference>
<dbReference type="RefSeq" id="WP_068823792.1">
    <property type="nucleotide sequence ID" value="NZ_LWHJ01000032.1"/>
</dbReference>
<proteinExistence type="predicted"/>
<dbReference type="Proteomes" id="UP000078459">
    <property type="component" value="Unassembled WGS sequence"/>
</dbReference>
<dbReference type="AlphaFoldDB" id="A0A179DBS0"/>
<protein>
    <submittedName>
        <fullName evidence="1">Uncharacterized protein</fullName>
    </submittedName>
</protein>
<accession>A0A179DBS0</accession>
<gene>
    <name evidence="1" type="ORF">A5893_16505</name>
</gene>
<reference evidence="1 2" key="1">
    <citation type="submission" date="2016-04" db="EMBL/GenBank/DDBJ databases">
        <authorList>
            <person name="Evans L.H."/>
            <person name="Alamgir A."/>
            <person name="Owens N."/>
            <person name="Weber N.D."/>
            <person name="Virtaneva K."/>
            <person name="Barbian K."/>
            <person name="Babar A."/>
            <person name="Rosenke K."/>
        </authorList>
    </citation>
    <scope>NUCLEOTIDE SEQUENCE [LARGE SCALE GENOMIC DNA]</scope>
    <source>
        <strain evidence="1 2">CCM 8644</strain>
    </source>
</reference>
<sequence>MQEISLDLFLNTLQDAGVDVKFSETIEGFLIHILRGPNQVSIELLAHYEDLDPYYAANCLSQLGVLHLLPILIPNHPAAKQASKLIAP</sequence>
<dbReference type="STRING" id="1826909.A5893_16505"/>
<keyword evidence="2" id="KW-1185">Reference proteome</keyword>
<organism evidence="1 2">
    <name type="scientific">Pedobacter psychrophilus</name>
    <dbReference type="NCBI Taxonomy" id="1826909"/>
    <lineage>
        <taxon>Bacteria</taxon>
        <taxon>Pseudomonadati</taxon>
        <taxon>Bacteroidota</taxon>
        <taxon>Sphingobacteriia</taxon>
        <taxon>Sphingobacteriales</taxon>
        <taxon>Sphingobacteriaceae</taxon>
        <taxon>Pedobacter</taxon>
    </lineage>
</organism>
<evidence type="ECO:0000313" key="1">
    <source>
        <dbReference type="EMBL" id="OAQ37969.1"/>
    </source>
</evidence>
<name>A0A179DBS0_9SPHI</name>
<evidence type="ECO:0000313" key="2">
    <source>
        <dbReference type="Proteomes" id="UP000078459"/>
    </source>
</evidence>
<reference evidence="1 2" key="2">
    <citation type="submission" date="2016-06" db="EMBL/GenBank/DDBJ databases">
        <title>Pedobacter psychrophilus sp. nov., isolated from Antarctic fragmentary rock.</title>
        <authorList>
            <person name="Svec P."/>
        </authorList>
    </citation>
    <scope>NUCLEOTIDE SEQUENCE [LARGE SCALE GENOMIC DNA]</scope>
    <source>
        <strain evidence="1 2">CCM 8644</strain>
    </source>
</reference>